<protein>
    <recommendedName>
        <fullName evidence="6">Mid2 domain-containing protein</fullName>
    </recommendedName>
</protein>
<keyword evidence="2" id="KW-0472">Membrane</keyword>
<evidence type="ECO:0000256" key="3">
    <source>
        <dbReference type="SAM" id="SignalP"/>
    </source>
</evidence>
<evidence type="ECO:0000313" key="5">
    <source>
        <dbReference type="Proteomes" id="UP000294933"/>
    </source>
</evidence>
<dbReference type="Proteomes" id="UP000294933">
    <property type="component" value="Unassembled WGS sequence"/>
</dbReference>
<sequence length="281" mass="30452">MISPRSRAALLFWIAASVTGLVPDVEAQVLGQAGITLGVLPEIPINEMQPLESTGMPPLLSSPMLQVNPAISLSNETAPVLPSNATTSHVEFFSHDIAIPAKRSLSDWITSTVTMDSGPTSYIPFIMFPRPTNIHPSKDIAQPENDALENPFRARLSGWAIVGAIAIALASVIIFPALAALIYAYRSGKRLDLTTWSIVQNTTHRNRWSDTQRKPAEKSCSYSTTGSMGGDNGEWLEEWRKAKEHHLKVNRGGDAPVLSFGHALPLPPLDLEAGLQSVESK</sequence>
<evidence type="ECO:0000313" key="4">
    <source>
        <dbReference type="EMBL" id="TDL20895.1"/>
    </source>
</evidence>
<dbReference type="EMBL" id="ML170184">
    <property type="protein sequence ID" value="TDL20895.1"/>
    <property type="molecule type" value="Genomic_DNA"/>
</dbReference>
<dbReference type="VEuPathDB" id="FungiDB:BD410DRAFT_318450"/>
<reference evidence="4 5" key="1">
    <citation type="submission" date="2018-06" db="EMBL/GenBank/DDBJ databases">
        <title>A transcriptomic atlas of mushroom development highlights an independent origin of complex multicellularity.</title>
        <authorList>
            <consortium name="DOE Joint Genome Institute"/>
            <person name="Krizsan K."/>
            <person name="Almasi E."/>
            <person name="Merenyi Z."/>
            <person name="Sahu N."/>
            <person name="Viragh M."/>
            <person name="Koszo T."/>
            <person name="Mondo S."/>
            <person name="Kiss B."/>
            <person name="Balint B."/>
            <person name="Kues U."/>
            <person name="Barry K."/>
            <person name="Hegedus J.C."/>
            <person name="Henrissat B."/>
            <person name="Johnson J."/>
            <person name="Lipzen A."/>
            <person name="Ohm R."/>
            <person name="Nagy I."/>
            <person name="Pangilinan J."/>
            <person name="Yan J."/>
            <person name="Xiong Y."/>
            <person name="Grigoriev I.V."/>
            <person name="Hibbett D.S."/>
            <person name="Nagy L.G."/>
        </authorList>
    </citation>
    <scope>NUCLEOTIDE SEQUENCE [LARGE SCALE GENOMIC DNA]</scope>
    <source>
        <strain evidence="4 5">SZMC22713</strain>
    </source>
</reference>
<evidence type="ECO:0000256" key="1">
    <source>
        <dbReference type="SAM" id="MobiDB-lite"/>
    </source>
</evidence>
<proteinExistence type="predicted"/>
<keyword evidence="2" id="KW-0812">Transmembrane</keyword>
<evidence type="ECO:0008006" key="6">
    <source>
        <dbReference type="Google" id="ProtNLM"/>
    </source>
</evidence>
<feature type="transmembrane region" description="Helical" evidence="2">
    <location>
        <begin position="159"/>
        <end position="185"/>
    </location>
</feature>
<feature type="region of interest" description="Disordered" evidence="1">
    <location>
        <begin position="207"/>
        <end position="230"/>
    </location>
</feature>
<organism evidence="4 5">
    <name type="scientific">Rickenella mellea</name>
    <dbReference type="NCBI Taxonomy" id="50990"/>
    <lineage>
        <taxon>Eukaryota</taxon>
        <taxon>Fungi</taxon>
        <taxon>Dikarya</taxon>
        <taxon>Basidiomycota</taxon>
        <taxon>Agaricomycotina</taxon>
        <taxon>Agaricomycetes</taxon>
        <taxon>Hymenochaetales</taxon>
        <taxon>Rickenellaceae</taxon>
        <taxon>Rickenella</taxon>
    </lineage>
</organism>
<accession>A0A4Y7Q0G7</accession>
<evidence type="ECO:0000256" key="2">
    <source>
        <dbReference type="SAM" id="Phobius"/>
    </source>
</evidence>
<keyword evidence="5" id="KW-1185">Reference proteome</keyword>
<keyword evidence="2" id="KW-1133">Transmembrane helix</keyword>
<dbReference type="AlphaFoldDB" id="A0A4Y7Q0G7"/>
<name>A0A4Y7Q0G7_9AGAM</name>
<gene>
    <name evidence="4" type="ORF">BD410DRAFT_318450</name>
</gene>
<feature type="chain" id="PRO_5021313377" description="Mid2 domain-containing protein" evidence="3">
    <location>
        <begin position="28"/>
        <end position="281"/>
    </location>
</feature>
<feature type="signal peptide" evidence="3">
    <location>
        <begin position="1"/>
        <end position="27"/>
    </location>
</feature>
<feature type="compositionally biased region" description="Basic and acidic residues" evidence="1">
    <location>
        <begin position="207"/>
        <end position="217"/>
    </location>
</feature>
<keyword evidence="3" id="KW-0732">Signal</keyword>